<keyword evidence="6 17" id="KW-0812">Transmembrane</keyword>
<keyword evidence="11" id="KW-0560">Oxidoreductase</keyword>
<dbReference type="InterPro" id="IPR000626">
    <property type="entry name" value="Ubiquitin-like_dom"/>
</dbReference>
<evidence type="ECO:0000313" key="20">
    <source>
        <dbReference type="Proteomes" id="UP000095023"/>
    </source>
</evidence>
<dbReference type="Gene3D" id="3.10.20.90">
    <property type="entry name" value="Phosphatidylinositol 3-kinase Catalytic Subunit, Chain A, domain 1"/>
    <property type="match status" value="1"/>
</dbReference>
<evidence type="ECO:0000256" key="1">
    <source>
        <dbReference type="ARBA" id="ARBA00004477"/>
    </source>
</evidence>
<keyword evidence="12" id="KW-0443">Lipid metabolism</keyword>
<comment type="pathway">
    <text evidence="2">Lipid metabolism; fatty acid biosynthesis.</text>
</comment>
<dbReference type="InterPro" id="IPR039357">
    <property type="entry name" value="SRD5A/TECR"/>
</dbReference>
<dbReference type="EMBL" id="KV453842">
    <property type="protein sequence ID" value="ODV90717.1"/>
    <property type="molecule type" value="Genomic_DNA"/>
</dbReference>
<evidence type="ECO:0000256" key="2">
    <source>
        <dbReference type="ARBA" id="ARBA00005194"/>
    </source>
</evidence>
<dbReference type="FunFam" id="1.20.120.1630:FF:000010">
    <property type="entry name" value="Steroid alpha reductase family protein"/>
    <property type="match status" value="1"/>
</dbReference>
<evidence type="ECO:0000256" key="3">
    <source>
        <dbReference type="ARBA" id="ARBA00007742"/>
    </source>
</evidence>
<evidence type="ECO:0000256" key="10">
    <source>
        <dbReference type="ARBA" id="ARBA00022989"/>
    </source>
</evidence>
<evidence type="ECO:0000256" key="7">
    <source>
        <dbReference type="ARBA" id="ARBA00022824"/>
    </source>
</evidence>
<evidence type="ECO:0000256" key="17">
    <source>
        <dbReference type="SAM" id="Phobius"/>
    </source>
</evidence>
<dbReference type="Pfam" id="PF02544">
    <property type="entry name" value="Steroid_dh"/>
    <property type="match status" value="1"/>
</dbReference>
<evidence type="ECO:0000313" key="19">
    <source>
        <dbReference type="EMBL" id="ODV90717.1"/>
    </source>
</evidence>
<dbReference type="GO" id="GO:0102758">
    <property type="term" value="F:very-long-chain enoyl-CoA reductase activity"/>
    <property type="evidence" value="ECO:0007669"/>
    <property type="project" value="UniProtKB-EC"/>
</dbReference>
<evidence type="ECO:0000256" key="15">
    <source>
        <dbReference type="ARBA" id="ARBA00051495"/>
    </source>
</evidence>
<keyword evidence="14" id="KW-0275">Fatty acid biosynthesis</keyword>
<keyword evidence="7" id="KW-0256">Endoplasmic reticulum</keyword>
<dbReference type="PROSITE" id="PS50244">
    <property type="entry name" value="S5A_REDUCTASE"/>
    <property type="match status" value="1"/>
</dbReference>
<dbReference type="Gene3D" id="1.20.120.1630">
    <property type="match status" value="1"/>
</dbReference>
<dbReference type="SUPFAM" id="SSF54236">
    <property type="entry name" value="Ubiquitin-like"/>
    <property type="match status" value="1"/>
</dbReference>
<dbReference type="PROSITE" id="PS50053">
    <property type="entry name" value="UBIQUITIN_2"/>
    <property type="match status" value="1"/>
</dbReference>
<dbReference type="AlphaFoldDB" id="A0A1E4TG87"/>
<feature type="domain" description="Ubiquitin-like" evidence="18">
    <location>
        <begin position="2"/>
        <end position="70"/>
    </location>
</feature>
<protein>
    <recommendedName>
        <fullName evidence="4">very-long-chain enoyl-CoA reductase</fullName>
        <ecNumber evidence="4">1.3.1.93</ecNumber>
    </recommendedName>
</protein>
<dbReference type="PANTHER" id="PTHR10556">
    <property type="entry name" value="3-OXO-5-ALPHA-STEROID 4-DEHYDROGENASE"/>
    <property type="match status" value="1"/>
</dbReference>
<evidence type="ECO:0000256" key="9">
    <source>
        <dbReference type="ARBA" id="ARBA00022857"/>
    </source>
</evidence>
<evidence type="ECO:0000256" key="13">
    <source>
        <dbReference type="ARBA" id="ARBA00023136"/>
    </source>
</evidence>
<keyword evidence="8" id="KW-0276">Fatty acid metabolism</keyword>
<dbReference type="Proteomes" id="UP000095023">
    <property type="component" value="Unassembled WGS sequence"/>
</dbReference>
<keyword evidence="9" id="KW-0521">NADP</keyword>
<reference evidence="20" key="1">
    <citation type="submission" date="2016-02" db="EMBL/GenBank/DDBJ databases">
        <title>Comparative genomics of biotechnologically important yeasts.</title>
        <authorList>
            <consortium name="DOE Joint Genome Institute"/>
            <person name="Riley R."/>
            <person name="Haridas S."/>
            <person name="Wolfe K.H."/>
            <person name="Lopes M.R."/>
            <person name="Hittinger C.T."/>
            <person name="Goker M."/>
            <person name="Salamov A."/>
            <person name="Wisecaver J."/>
            <person name="Long T.M."/>
            <person name="Aerts A.L."/>
            <person name="Barry K."/>
            <person name="Choi C."/>
            <person name="Clum A."/>
            <person name="Coughlan A.Y."/>
            <person name="Deshpande S."/>
            <person name="Douglass A.P."/>
            <person name="Hanson S.J."/>
            <person name="Klenk H.-P."/>
            <person name="Labutti K."/>
            <person name="Lapidus A."/>
            <person name="Lindquist E."/>
            <person name="Lipzen A."/>
            <person name="Meier-Kolthoff J.P."/>
            <person name="Ohm R.A."/>
            <person name="Otillar R.P."/>
            <person name="Pangilinan J."/>
            <person name="Peng Y."/>
            <person name="Rokas A."/>
            <person name="Rosa C.A."/>
            <person name="Scheuner C."/>
            <person name="Sibirny A.A."/>
            <person name="Slot J.C."/>
            <person name="Stielow J.B."/>
            <person name="Sun H."/>
            <person name="Kurtzman C.P."/>
            <person name="Blackwell M."/>
            <person name="Jeffries T.W."/>
            <person name="Grigoriev I.V."/>
        </authorList>
    </citation>
    <scope>NUCLEOTIDE SEQUENCE [LARGE SCALE GENOMIC DNA]</scope>
    <source>
        <strain evidence="20">NRRL Y-17796</strain>
    </source>
</reference>
<dbReference type="InterPro" id="IPR029071">
    <property type="entry name" value="Ubiquitin-like_domsf"/>
</dbReference>
<dbReference type="PANTHER" id="PTHR10556:SF28">
    <property type="entry name" value="VERY-LONG-CHAIN ENOYL-COA REDUCTASE"/>
    <property type="match status" value="1"/>
</dbReference>
<dbReference type="OrthoDB" id="540503at2759"/>
<dbReference type="GO" id="GO:0042761">
    <property type="term" value="P:very long-chain fatty acid biosynthetic process"/>
    <property type="evidence" value="ECO:0007669"/>
    <property type="project" value="TreeGrafter"/>
</dbReference>
<evidence type="ECO:0000256" key="5">
    <source>
        <dbReference type="ARBA" id="ARBA00022516"/>
    </source>
</evidence>
<feature type="transmembrane region" description="Helical" evidence="17">
    <location>
        <begin position="228"/>
        <end position="249"/>
    </location>
</feature>
<dbReference type="GO" id="GO:0005789">
    <property type="term" value="C:endoplasmic reticulum membrane"/>
    <property type="evidence" value="ECO:0007669"/>
    <property type="project" value="UniProtKB-SubCell"/>
</dbReference>
<sequence length="299" mass="34226">MVQLTIEAKSKQPTLSKLPYSLESALTKPVKDIQEKVAKHVGLSSSRIRLYSASGIVLPENNTLADCNLNTHKLYAKDLGPQIGWRTVFYIEYIGPLVIHPLIYFFSKQIYGVDFEHTKEQKIALIMAILHYLKRELETMFVHKFSASTMPFRNVFKNSFHYWVIGGLSLAYFVYSPAASTYTPYSDSALKSISVFWLFCELSNLANHISLSNLRPKGTNVRKIPKGYGFNLVSCPNYFFESLGWAAYAVLTKSVIAWLFFAISTAQMYIWAVKKHRRYRKDFGSSYPKSRKAMFPFIA</sequence>
<evidence type="ECO:0000259" key="18">
    <source>
        <dbReference type="PROSITE" id="PS50053"/>
    </source>
</evidence>
<evidence type="ECO:0000256" key="16">
    <source>
        <dbReference type="ARBA" id="ARBA00058640"/>
    </source>
</evidence>
<gene>
    <name evidence="19" type="ORF">CANCADRAFT_148049</name>
</gene>
<comment type="catalytic activity">
    <reaction evidence="15">
        <text>a very-long-chain 2,3-saturated fatty acyl-CoA + NADP(+) = a very-long-chain (2E)-enoyl-CoA + NADPH + H(+)</text>
        <dbReference type="Rhea" id="RHEA:14473"/>
        <dbReference type="ChEBI" id="CHEBI:15378"/>
        <dbReference type="ChEBI" id="CHEBI:57783"/>
        <dbReference type="ChEBI" id="CHEBI:58349"/>
        <dbReference type="ChEBI" id="CHEBI:83724"/>
        <dbReference type="ChEBI" id="CHEBI:83728"/>
        <dbReference type="EC" id="1.3.1.93"/>
    </reaction>
</comment>
<evidence type="ECO:0000256" key="14">
    <source>
        <dbReference type="ARBA" id="ARBA00023160"/>
    </source>
</evidence>
<dbReference type="EC" id="1.3.1.93" evidence="4"/>
<dbReference type="InterPro" id="IPR001104">
    <property type="entry name" value="3-oxo-5_a-steroid_4-DH_C"/>
</dbReference>
<evidence type="ECO:0000256" key="11">
    <source>
        <dbReference type="ARBA" id="ARBA00023002"/>
    </source>
</evidence>
<comment type="function">
    <text evidence="16">Catalyzes the last of the four reactions of the long-chain fatty acids elongation cycle. This endoplasmic reticulum-bound enzymatic process, allows the addition of 2 carbons to the chain of long- and very long-chain fatty acids/VLCFAs per cycle. This enzyme reduces the trans-2,3-enoyl-CoA fatty acid intermediate to an acyl-CoA that can be further elongated by entering a new cycle of elongation. Thereby, it participates in the production of VLCFAs of different chain lengths that are involved in multiple biological processes as precursors of membrane lipids and lipid mediators.</text>
</comment>
<keyword evidence="10 17" id="KW-1133">Transmembrane helix</keyword>
<proteinExistence type="inferred from homology"/>
<evidence type="ECO:0000256" key="6">
    <source>
        <dbReference type="ARBA" id="ARBA00022692"/>
    </source>
</evidence>
<organism evidence="19 20">
    <name type="scientific">Tortispora caseinolytica NRRL Y-17796</name>
    <dbReference type="NCBI Taxonomy" id="767744"/>
    <lineage>
        <taxon>Eukaryota</taxon>
        <taxon>Fungi</taxon>
        <taxon>Dikarya</taxon>
        <taxon>Ascomycota</taxon>
        <taxon>Saccharomycotina</taxon>
        <taxon>Trigonopsidomycetes</taxon>
        <taxon>Trigonopsidales</taxon>
        <taxon>Trigonopsidaceae</taxon>
        <taxon>Tortispora</taxon>
    </lineage>
</organism>
<keyword evidence="5" id="KW-0444">Lipid biosynthesis</keyword>
<keyword evidence="13 17" id="KW-0472">Membrane</keyword>
<evidence type="ECO:0000256" key="12">
    <source>
        <dbReference type="ARBA" id="ARBA00023098"/>
    </source>
</evidence>
<keyword evidence="20" id="KW-1185">Reference proteome</keyword>
<comment type="similarity">
    <text evidence="3">Belongs to the steroid 5-alpha reductase family.</text>
</comment>
<feature type="transmembrane region" description="Helical" evidence="17">
    <location>
        <begin position="190"/>
        <end position="207"/>
    </location>
</feature>
<evidence type="ECO:0000256" key="4">
    <source>
        <dbReference type="ARBA" id="ARBA00012530"/>
    </source>
</evidence>
<comment type="subcellular location">
    <subcellularLocation>
        <location evidence="1">Endoplasmic reticulum membrane</location>
        <topology evidence="1">Multi-pass membrane protein</topology>
    </subcellularLocation>
</comment>
<accession>A0A1E4TG87</accession>
<evidence type="ECO:0000256" key="8">
    <source>
        <dbReference type="ARBA" id="ARBA00022832"/>
    </source>
</evidence>
<feature type="transmembrane region" description="Helical" evidence="17">
    <location>
        <begin position="255"/>
        <end position="273"/>
    </location>
</feature>
<name>A0A1E4TG87_9ASCO</name>
<feature type="transmembrane region" description="Helical" evidence="17">
    <location>
        <begin position="160"/>
        <end position="178"/>
    </location>
</feature>